<accession>A0ABW1YFN2</accession>
<dbReference type="SMART" id="SM00470">
    <property type="entry name" value="ParB"/>
    <property type="match status" value="1"/>
</dbReference>
<evidence type="ECO:0000256" key="1">
    <source>
        <dbReference type="ARBA" id="ARBA00006295"/>
    </source>
</evidence>
<dbReference type="InterPro" id="IPR036086">
    <property type="entry name" value="ParB/Sulfiredoxin_sf"/>
</dbReference>
<dbReference type="EMBL" id="JBHSWD010000002">
    <property type="protein sequence ID" value="MFC6592818.1"/>
    <property type="molecule type" value="Genomic_DNA"/>
</dbReference>
<sequence>MSRKRPERRDLAGLLGHAQELTQPGSGARALALSELRPYQGQPRRHFDPEELAALTRSIQQKGVLQPLLVRPAKGFYEIAAGERRYRAALAAGLTEVPALVRELNDQEMLEVGLIENLRRENLTPLDEIEATLRLTALRLGTTPEDARTRLMSALRRPEAGDTEVFTEVFGLAARESWQSFAKNKLRVLGWPQEVLEAMRTQGLSYTVAGVVAAADPQHRPALLKLALSGASRGQLRSYLREQASPVAPENLVAPRQVGRLLADTRWVAGLGTAQQAELRQWLSRTPAFLKEQVSVEAPTPRKKKH</sequence>
<protein>
    <submittedName>
        <fullName evidence="3">ParB/RepB/Spo0J family partition protein</fullName>
    </submittedName>
</protein>
<dbReference type="CDD" id="cd16393">
    <property type="entry name" value="SPO0J_N"/>
    <property type="match status" value="1"/>
</dbReference>
<organism evidence="3 4">
    <name type="scientific">Deinococcus lacus</name>
    <dbReference type="NCBI Taxonomy" id="392561"/>
    <lineage>
        <taxon>Bacteria</taxon>
        <taxon>Thermotogati</taxon>
        <taxon>Deinococcota</taxon>
        <taxon>Deinococci</taxon>
        <taxon>Deinococcales</taxon>
        <taxon>Deinococcaceae</taxon>
        <taxon>Deinococcus</taxon>
    </lineage>
</organism>
<dbReference type="SUPFAM" id="SSF110849">
    <property type="entry name" value="ParB/Sulfiredoxin"/>
    <property type="match status" value="1"/>
</dbReference>
<dbReference type="NCBIfam" id="TIGR00180">
    <property type="entry name" value="parB_part"/>
    <property type="match status" value="1"/>
</dbReference>
<gene>
    <name evidence="3" type="ORF">ACFP81_12975</name>
</gene>
<dbReference type="PANTHER" id="PTHR33375:SF7">
    <property type="entry name" value="CHROMOSOME 2-PARTITIONING PROTEIN PARB-RELATED"/>
    <property type="match status" value="1"/>
</dbReference>
<dbReference type="SUPFAM" id="SSF109709">
    <property type="entry name" value="KorB DNA-binding domain-like"/>
    <property type="match status" value="1"/>
</dbReference>
<name>A0ABW1YFN2_9DEIO</name>
<comment type="caution">
    <text evidence="3">The sequence shown here is derived from an EMBL/GenBank/DDBJ whole genome shotgun (WGS) entry which is preliminary data.</text>
</comment>
<dbReference type="PANTHER" id="PTHR33375">
    <property type="entry name" value="CHROMOSOME-PARTITIONING PROTEIN PARB-RELATED"/>
    <property type="match status" value="1"/>
</dbReference>
<dbReference type="InterPro" id="IPR004437">
    <property type="entry name" value="ParB/RepB/Spo0J"/>
</dbReference>
<dbReference type="InterPro" id="IPR003115">
    <property type="entry name" value="ParB_N"/>
</dbReference>
<comment type="similarity">
    <text evidence="1">Belongs to the ParB family.</text>
</comment>
<feature type="domain" description="ParB-like N-terminal" evidence="2">
    <location>
        <begin position="29"/>
        <end position="118"/>
    </location>
</feature>
<dbReference type="RefSeq" id="WP_380083940.1">
    <property type="nucleotide sequence ID" value="NZ_JBHSWD010000002.1"/>
</dbReference>
<evidence type="ECO:0000313" key="3">
    <source>
        <dbReference type="EMBL" id="MFC6592818.1"/>
    </source>
</evidence>
<dbReference type="Gene3D" id="3.90.1530.30">
    <property type="match status" value="1"/>
</dbReference>
<evidence type="ECO:0000259" key="2">
    <source>
        <dbReference type="SMART" id="SM00470"/>
    </source>
</evidence>
<evidence type="ECO:0000313" key="4">
    <source>
        <dbReference type="Proteomes" id="UP001596297"/>
    </source>
</evidence>
<keyword evidence="4" id="KW-1185">Reference proteome</keyword>
<dbReference type="Pfam" id="PF02195">
    <property type="entry name" value="ParB_N"/>
    <property type="match status" value="1"/>
</dbReference>
<dbReference type="Gene3D" id="1.10.10.2830">
    <property type="match status" value="1"/>
</dbReference>
<reference evidence="4" key="1">
    <citation type="journal article" date="2019" name="Int. J. Syst. Evol. Microbiol.">
        <title>The Global Catalogue of Microorganisms (GCM) 10K type strain sequencing project: providing services to taxonomists for standard genome sequencing and annotation.</title>
        <authorList>
            <consortium name="The Broad Institute Genomics Platform"/>
            <consortium name="The Broad Institute Genome Sequencing Center for Infectious Disease"/>
            <person name="Wu L."/>
            <person name="Ma J."/>
        </authorList>
    </citation>
    <scope>NUCLEOTIDE SEQUENCE [LARGE SCALE GENOMIC DNA]</scope>
    <source>
        <strain evidence="4">CGMCC 1.15772</strain>
    </source>
</reference>
<proteinExistence type="inferred from homology"/>
<dbReference type="Proteomes" id="UP001596297">
    <property type="component" value="Unassembled WGS sequence"/>
</dbReference>
<dbReference type="InterPro" id="IPR050336">
    <property type="entry name" value="Chromosome_partition/occlusion"/>
</dbReference>